<proteinExistence type="predicted"/>
<protein>
    <recommendedName>
        <fullName evidence="3">Transcription initiation factor IIF subunit alpha</fullName>
    </recommendedName>
</protein>
<feature type="region of interest" description="Disordered" evidence="1">
    <location>
        <begin position="366"/>
        <end position="410"/>
    </location>
</feature>
<organism evidence="2">
    <name type="scientific">Chaetoceros debilis</name>
    <dbReference type="NCBI Taxonomy" id="122233"/>
    <lineage>
        <taxon>Eukaryota</taxon>
        <taxon>Sar</taxon>
        <taxon>Stramenopiles</taxon>
        <taxon>Ochrophyta</taxon>
        <taxon>Bacillariophyta</taxon>
        <taxon>Coscinodiscophyceae</taxon>
        <taxon>Chaetocerotophycidae</taxon>
        <taxon>Chaetocerotales</taxon>
        <taxon>Chaetocerotaceae</taxon>
        <taxon>Chaetoceros</taxon>
    </lineage>
</organism>
<feature type="compositionally biased region" description="Polar residues" evidence="1">
    <location>
        <begin position="525"/>
        <end position="534"/>
    </location>
</feature>
<sequence length="649" mass="70559">MNIPNPRSSNPPQPPASFETIDAILSHHARSLQPGQSIAIPLYKSTNGTITSIDPLQAARASKAAAAIGAKTIARSVQERSSVKFPRVMKFIETVEDPDFGNGKGKVETFRDGRLYVEDIPKAKDDSDDDEDAEGAEGTSSSTKRKRWRRNQPPKQQWVLQPKNEFLHKFQAKQMRSKDPAAAALLEKQLNEKLSKRYHGREEANSSAYVILGAGDVNVDQTLNTGLKNNAISNVSISVMPMHGYTNFTQPAKFHTLSMQEAEQALNTQSGLSRYMMHGGNSSATNSSHISTATGGDAIAARRKRLLGKFGRANDDENDVMTDLCFRESSSSRSSTTMLLSDVGDGDVKIDADGILGGANDGEFGGKRRFGRMSNIKADDTKASEGSNKRNKNGERREKNNNNTGTGASVAMTDDFYHRDVGAEYNELDFDANELFDDDDVDVGAEEMLDGADMGGFAADIDDDEDDDSELDDDDVLDGFASTSGLKAMIAKASGENTEGLVPNAISPNGVPPVLPLITKKTGPLSDTNMSSGSDRSDDENKAKINGGNGNTSGLNEDKDAIASAAVHSTNANGVQLDENGLRIITREAIRREIWLHNGSIETKKLARTYKISGKTAKERKQRFFNVCRELCNMSNGMLTLKQHFRKMD</sequence>
<evidence type="ECO:0000313" key="2">
    <source>
        <dbReference type="EMBL" id="CAE0455665.1"/>
    </source>
</evidence>
<feature type="region of interest" description="Disordered" evidence="1">
    <location>
        <begin position="118"/>
        <end position="157"/>
    </location>
</feature>
<feature type="compositionally biased region" description="Basic residues" evidence="1">
    <location>
        <begin position="143"/>
        <end position="152"/>
    </location>
</feature>
<feature type="compositionally biased region" description="Acidic residues" evidence="1">
    <location>
        <begin position="126"/>
        <end position="135"/>
    </location>
</feature>
<dbReference type="EMBL" id="HBIO01000700">
    <property type="protein sequence ID" value="CAE0455665.1"/>
    <property type="molecule type" value="Transcribed_RNA"/>
</dbReference>
<feature type="region of interest" description="Disordered" evidence="1">
    <location>
        <begin position="513"/>
        <end position="557"/>
    </location>
</feature>
<dbReference type="AlphaFoldDB" id="A0A7S3PU53"/>
<evidence type="ECO:0008006" key="3">
    <source>
        <dbReference type="Google" id="ProtNLM"/>
    </source>
</evidence>
<evidence type="ECO:0000256" key="1">
    <source>
        <dbReference type="SAM" id="MobiDB-lite"/>
    </source>
</evidence>
<reference evidence="2" key="1">
    <citation type="submission" date="2021-01" db="EMBL/GenBank/DDBJ databases">
        <authorList>
            <person name="Corre E."/>
            <person name="Pelletier E."/>
            <person name="Niang G."/>
            <person name="Scheremetjew M."/>
            <person name="Finn R."/>
            <person name="Kale V."/>
            <person name="Holt S."/>
            <person name="Cochrane G."/>
            <person name="Meng A."/>
            <person name="Brown T."/>
            <person name="Cohen L."/>
        </authorList>
    </citation>
    <scope>NUCLEOTIDE SEQUENCE</scope>
    <source>
        <strain evidence="2">MM31A-1</strain>
    </source>
</reference>
<name>A0A7S3PU53_9STRA</name>
<accession>A0A7S3PU53</accession>
<gene>
    <name evidence="2" type="ORF">CDEB00056_LOCUS506</name>
</gene>